<proteinExistence type="predicted"/>
<protein>
    <submittedName>
        <fullName evidence="1">Uncharacterized protein</fullName>
    </submittedName>
</protein>
<organism evidence="1 2">
    <name type="scientific">Ficus carica</name>
    <name type="common">Common fig</name>
    <dbReference type="NCBI Taxonomy" id="3494"/>
    <lineage>
        <taxon>Eukaryota</taxon>
        <taxon>Viridiplantae</taxon>
        <taxon>Streptophyta</taxon>
        <taxon>Embryophyta</taxon>
        <taxon>Tracheophyta</taxon>
        <taxon>Spermatophyta</taxon>
        <taxon>Magnoliopsida</taxon>
        <taxon>eudicotyledons</taxon>
        <taxon>Gunneridae</taxon>
        <taxon>Pentapetalae</taxon>
        <taxon>rosids</taxon>
        <taxon>fabids</taxon>
        <taxon>Rosales</taxon>
        <taxon>Moraceae</taxon>
        <taxon>Ficeae</taxon>
        <taxon>Ficus</taxon>
    </lineage>
</organism>
<sequence>MRTSDGVGEKGLCGGYICVADGLRIRNSEDGTKETV</sequence>
<dbReference type="EMBL" id="BTGU01000009">
    <property type="protein sequence ID" value="GMN38998.1"/>
    <property type="molecule type" value="Genomic_DNA"/>
</dbReference>
<keyword evidence="2" id="KW-1185">Reference proteome</keyword>
<reference evidence="1" key="1">
    <citation type="submission" date="2023-07" db="EMBL/GenBank/DDBJ databases">
        <title>draft genome sequence of fig (Ficus carica).</title>
        <authorList>
            <person name="Takahashi T."/>
            <person name="Nishimura K."/>
        </authorList>
    </citation>
    <scope>NUCLEOTIDE SEQUENCE</scope>
</reference>
<dbReference type="Gramene" id="FCD_00005093-RA">
    <property type="protein sequence ID" value="FCD_00005093-RA:cds"/>
    <property type="gene ID" value="FCD_00005093"/>
</dbReference>
<name>A0AA88A4F5_FICCA</name>
<dbReference type="AlphaFoldDB" id="A0AA88A4F5"/>
<evidence type="ECO:0000313" key="2">
    <source>
        <dbReference type="Proteomes" id="UP001187192"/>
    </source>
</evidence>
<evidence type="ECO:0000313" key="1">
    <source>
        <dbReference type="EMBL" id="GMN38998.1"/>
    </source>
</evidence>
<gene>
    <name evidence="1" type="ORF">TIFTF001_008233</name>
</gene>
<comment type="caution">
    <text evidence="1">The sequence shown here is derived from an EMBL/GenBank/DDBJ whole genome shotgun (WGS) entry which is preliminary data.</text>
</comment>
<accession>A0AA88A4F5</accession>
<dbReference type="Proteomes" id="UP001187192">
    <property type="component" value="Unassembled WGS sequence"/>
</dbReference>